<dbReference type="InterPro" id="IPR003838">
    <property type="entry name" value="ABC3_permease_C"/>
</dbReference>
<accession>A0A7W0CK04</accession>
<feature type="transmembrane region" description="Helical" evidence="6">
    <location>
        <begin position="282"/>
        <end position="304"/>
    </location>
</feature>
<comment type="caution">
    <text evidence="8">The sequence shown here is derived from an EMBL/GenBank/DDBJ whole genome shotgun (WGS) entry which is preliminary data.</text>
</comment>
<sequence length="409" mass="42367">MTDLLRMLRRGRSRAERIRDRLTAAGSAMAAFLLCYGISLVDLGDEWSSLAGLALGIMAVPAAGLIHQAHRLATTTRERRLAALRLAGATPAEVRRLGALEGGRLALLGSLAGSALYLLTHLTGPYTQVPVIVALVTAGGVVAGARAGRHVVATPLGVVRRARRRGPRVLDLLLAVAGVAMVVTGFFARGRFPLFGKYGTAVLIAAGLVLILFGLTLAATWLIRAVARRIGSRAASPETLLAARAVEDDPRGWARALSLVALAVFFEGAAGAQQALMGRYLVAHALVDTAVLIALGTAAVALVVHQAEELIDRRRSYATLSAAGVPARALGRVLLRQAMIASAPVCLVASAAGLLVVVAVPSPDLEGIGWAVSRAVIAAVIGVAAAALVAMAARPLLRQVLSSARQEAR</sequence>
<keyword evidence="3 6" id="KW-0812">Transmembrane</keyword>
<proteinExistence type="predicted"/>
<dbReference type="Proteomes" id="UP000530928">
    <property type="component" value="Unassembled WGS sequence"/>
</dbReference>
<keyword evidence="2" id="KW-1003">Cell membrane</keyword>
<evidence type="ECO:0000256" key="4">
    <source>
        <dbReference type="ARBA" id="ARBA00022989"/>
    </source>
</evidence>
<feature type="transmembrane region" description="Helical" evidence="6">
    <location>
        <begin position="256"/>
        <end position="276"/>
    </location>
</feature>
<feature type="transmembrane region" description="Helical" evidence="6">
    <location>
        <begin position="169"/>
        <end position="188"/>
    </location>
</feature>
<evidence type="ECO:0000256" key="2">
    <source>
        <dbReference type="ARBA" id="ARBA00022475"/>
    </source>
</evidence>
<evidence type="ECO:0000259" key="7">
    <source>
        <dbReference type="Pfam" id="PF02687"/>
    </source>
</evidence>
<keyword evidence="4 6" id="KW-1133">Transmembrane helix</keyword>
<comment type="subcellular location">
    <subcellularLocation>
        <location evidence="1">Cell membrane</location>
        <topology evidence="1">Multi-pass membrane protein</topology>
    </subcellularLocation>
</comment>
<feature type="transmembrane region" description="Helical" evidence="6">
    <location>
        <begin position="47"/>
        <end position="67"/>
    </location>
</feature>
<organism evidence="8 9">
    <name type="scientific">Nonomuraea soli</name>
    <dbReference type="NCBI Taxonomy" id="1032476"/>
    <lineage>
        <taxon>Bacteria</taxon>
        <taxon>Bacillati</taxon>
        <taxon>Actinomycetota</taxon>
        <taxon>Actinomycetes</taxon>
        <taxon>Streptosporangiales</taxon>
        <taxon>Streptosporangiaceae</taxon>
        <taxon>Nonomuraea</taxon>
    </lineage>
</organism>
<gene>
    <name evidence="8" type="ORF">HNR30_003950</name>
</gene>
<name>A0A7W0CK04_9ACTN</name>
<feature type="transmembrane region" description="Helical" evidence="6">
    <location>
        <begin position="129"/>
        <end position="148"/>
    </location>
</feature>
<evidence type="ECO:0000256" key="6">
    <source>
        <dbReference type="SAM" id="Phobius"/>
    </source>
</evidence>
<feature type="transmembrane region" description="Helical" evidence="6">
    <location>
        <begin position="338"/>
        <end position="360"/>
    </location>
</feature>
<reference evidence="8 9" key="1">
    <citation type="submission" date="2020-07" db="EMBL/GenBank/DDBJ databases">
        <title>Genomic Encyclopedia of Type Strains, Phase IV (KMG-IV): sequencing the most valuable type-strain genomes for metagenomic binning, comparative biology and taxonomic classification.</title>
        <authorList>
            <person name="Goeker M."/>
        </authorList>
    </citation>
    <scope>NUCLEOTIDE SEQUENCE [LARGE SCALE GENOMIC DNA]</scope>
    <source>
        <strain evidence="8 9">DSM 45533</strain>
    </source>
</reference>
<protein>
    <recommendedName>
        <fullName evidence="7">ABC3 transporter permease C-terminal domain-containing protein</fullName>
    </recommendedName>
</protein>
<keyword evidence="9" id="KW-1185">Reference proteome</keyword>
<feature type="transmembrane region" description="Helical" evidence="6">
    <location>
        <begin position="372"/>
        <end position="393"/>
    </location>
</feature>
<feature type="domain" description="ABC3 transporter permease C-terminal" evidence="7">
    <location>
        <begin position="290"/>
        <end position="393"/>
    </location>
</feature>
<feature type="transmembrane region" description="Helical" evidence="6">
    <location>
        <begin position="21"/>
        <end position="41"/>
    </location>
</feature>
<dbReference type="Pfam" id="PF02687">
    <property type="entry name" value="FtsX"/>
    <property type="match status" value="1"/>
</dbReference>
<evidence type="ECO:0000313" key="9">
    <source>
        <dbReference type="Proteomes" id="UP000530928"/>
    </source>
</evidence>
<dbReference type="EMBL" id="JACDUR010000004">
    <property type="protein sequence ID" value="MBA2892596.1"/>
    <property type="molecule type" value="Genomic_DNA"/>
</dbReference>
<dbReference type="GO" id="GO:0005886">
    <property type="term" value="C:plasma membrane"/>
    <property type="evidence" value="ECO:0007669"/>
    <property type="project" value="UniProtKB-SubCell"/>
</dbReference>
<feature type="transmembrane region" description="Helical" evidence="6">
    <location>
        <begin position="200"/>
        <end position="223"/>
    </location>
</feature>
<dbReference type="AlphaFoldDB" id="A0A7W0CK04"/>
<keyword evidence="5 6" id="KW-0472">Membrane</keyword>
<evidence type="ECO:0000313" key="8">
    <source>
        <dbReference type="EMBL" id="MBA2892596.1"/>
    </source>
</evidence>
<evidence type="ECO:0000256" key="3">
    <source>
        <dbReference type="ARBA" id="ARBA00022692"/>
    </source>
</evidence>
<dbReference type="RefSeq" id="WP_181611352.1">
    <property type="nucleotide sequence ID" value="NZ_BAABAM010000003.1"/>
</dbReference>
<feature type="transmembrane region" description="Helical" evidence="6">
    <location>
        <begin position="105"/>
        <end position="123"/>
    </location>
</feature>
<evidence type="ECO:0000256" key="5">
    <source>
        <dbReference type="ARBA" id="ARBA00023136"/>
    </source>
</evidence>
<evidence type="ECO:0000256" key="1">
    <source>
        <dbReference type="ARBA" id="ARBA00004651"/>
    </source>
</evidence>